<evidence type="ECO:0000256" key="2">
    <source>
        <dbReference type="ARBA" id="ARBA00022670"/>
    </source>
</evidence>
<dbReference type="InterPro" id="IPR026444">
    <property type="entry name" value="Secre_tail"/>
</dbReference>
<comment type="caution">
    <text evidence="11">The sequence shown here is derived from an EMBL/GenBank/DDBJ whole genome shotgun (WGS) entry which is preliminary data.</text>
</comment>
<evidence type="ECO:0000256" key="8">
    <source>
        <dbReference type="ARBA" id="ARBA00023157"/>
    </source>
</evidence>
<name>A0ABQ1VBK2_9BACT</name>
<reference evidence="12" key="1">
    <citation type="journal article" date="2019" name="Int. J. Syst. Evol. Microbiol.">
        <title>The Global Catalogue of Microorganisms (GCM) 10K type strain sequencing project: providing services to taxonomists for standard genome sequencing and annotation.</title>
        <authorList>
            <consortium name="The Broad Institute Genomics Platform"/>
            <consortium name="The Broad Institute Genome Sequencing Center for Infectious Disease"/>
            <person name="Wu L."/>
            <person name="Ma J."/>
        </authorList>
    </citation>
    <scope>NUCLEOTIDE SEQUENCE [LARGE SCALE GENOMIC DNA]</scope>
    <source>
        <strain evidence="12">CGMCC 1.15407</strain>
    </source>
</reference>
<dbReference type="Pfam" id="PF18962">
    <property type="entry name" value="Por_Secre_tail"/>
    <property type="match status" value="1"/>
</dbReference>
<evidence type="ECO:0000259" key="10">
    <source>
        <dbReference type="Pfam" id="PF18962"/>
    </source>
</evidence>
<evidence type="ECO:0000256" key="4">
    <source>
        <dbReference type="ARBA" id="ARBA00022729"/>
    </source>
</evidence>
<proteinExistence type="inferred from homology"/>
<dbReference type="CDD" id="cd04275">
    <property type="entry name" value="ZnMc_pappalysin_like"/>
    <property type="match status" value="1"/>
</dbReference>
<comment type="similarity">
    <text evidence="1">Belongs to the peptidase M43B family.</text>
</comment>
<dbReference type="InterPro" id="IPR008754">
    <property type="entry name" value="Peptidase_M43"/>
</dbReference>
<evidence type="ECO:0000313" key="11">
    <source>
        <dbReference type="EMBL" id="GGF46009.1"/>
    </source>
</evidence>
<sequence length="1016" mass="112180">MKRILLILRIELVLSFLLFLDCTTLFAQQTLTPAVHNGNQFPIEKCAAPLVEQKQMEALGIFGSKEYFEAWMEDKIQDRKSANLRTTMDEVRVIPVVVHVIHNGEPLGQGANIPQSQIEAQIRILNEDYSRTNADAANTLAAFQPVAANANIQFVLAKQDPRGLPTDGINRVQGNQSFYEQSDPIKLSQESYWDSEDYLNIWVATLETNHLGWASFPISDLSGLDFPPTAKETDGVTIDYRYFGEGGNTVTASAGRTATHEVGHFFGLRHIWGDGGCEVDDFVNDTPDQNGSNSSCQTNRTTCGSLDMIQNYMDYTPDACMNLFTQGQLERMNVVLANSPRRVSLVNGRATQAPQVVAHDLALETIIAPKDYICSTAVTPQVSVYNAGTDQLTGAELTISLNGQLLEQKSFTFSLNQGDDTTLAFDPIQVANTGNNFEVNIIGVNGGTDENSANNTLSTSPAIQPNLSLPYTYSPEDFNDVWTVKNEDEALTWETLNLTLDGQPVNAVGLNFYNYETSGATDHLISPQINLTQFPNAQLVFDMAYARYPQNGLDDQLIIGISTDCGNTFDLINPPYQKSQESLETASASTAEFIPNTQSDFRTEVVDLSPYAGEGNVRIAFITINGFGNNLFIKDIRINAAQETNYSFSIDELVSPSPLPDGNQESDVVRLTNTGELTINTILADRVLNGFAQSTITLTDMDIAPDEQVNIELPSLLTDELNGVEYRLHSPNYDQNPTTAQQINRYFYQDAASVEVPWRQYFDGLLQLDPWITVNPENGQPAWEVITKEGAQNDNLAVLQGQSSGNSYWLGSPLMDLSNTSQASIFFDRAASGMTNNTRLKVMLSLDGGQTFEHQVAVYEGETLNTITGDSPINPNTPSEFVKEFINLSDYTGEGSQNIRIAFVVENGTAETNPIYLDNIELFLSDDPDPVYPTNGDAILYPNPTTDIFSLVFNLARQEDVRIQVISTSGQVAHDVIYPGTLNQTYHFSTELFSRGIFIIKIQSETLSITKRLIIQ</sequence>
<evidence type="ECO:0000313" key="12">
    <source>
        <dbReference type="Proteomes" id="UP000647339"/>
    </source>
</evidence>
<dbReference type="EMBL" id="BMIU01000024">
    <property type="protein sequence ID" value="GGF46009.1"/>
    <property type="molecule type" value="Genomic_DNA"/>
</dbReference>
<evidence type="ECO:0000256" key="3">
    <source>
        <dbReference type="ARBA" id="ARBA00022723"/>
    </source>
</evidence>
<evidence type="ECO:0000256" key="6">
    <source>
        <dbReference type="ARBA" id="ARBA00022833"/>
    </source>
</evidence>
<dbReference type="NCBIfam" id="NF038128">
    <property type="entry name" value="choice_anch_J"/>
    <property type="match status" value="2"/>
</dbReference>
<gene>
    <name evidence="11" type="ORF">GCM10011339_38100</name>
</gene>
<dbReference type="Pfam" id="PF05572">
    <property type="entry name" value="Peptidase_M43"/>
    <property type="match status" value="1"/>
</dbReference>
<keyword evidence="3" id="KW-0479">Metal-binding</keyword>
<evidence type="ECO:0000256" key="7">
    <source>
        <dbReference type="ARBA" id="ARBA00023049"/>
    </source>
</evidence>
<dbReference type="InterPro" id="IPR013783">
    <property type="entry name" value="Ig-like_fold"/>
</dbReference>
<dbReference type="PANTHER" id="PTHR47466:SF1">
    <property type="entry name" value="METALLOPROTEASE MEP1 (AFU_ORTHOLOGUE AFUA_1G07730)-RELATED"/>
    <property type="match status" value="1"/>
</dbReference>
<dbReference type="Gene3D" id="3.40.390.10">
    <property type="entry name" value="Collagenase (Catalytic Domain)"/>
    <property type="match status" value="1"/>
</dbReference>
<dbReference type="PANTHER" id="PTHR47466">
    <property type="match status" value="1"/>
</dbReference>
<keyword evidence="12" id="KW-1185">Reference proteome</keyword>
<keyword evidence="5" id="KW-0378">Hydrolase</keyword>
<evidence type="ECO:0000259" key="9">
    <source>
        <dbReference type="Pfam" id="PF05572"/>
    </source>
</evidence>
<organism evidence="11 12">
    <name type="scientific">Echinicola rosea</name>
    <dbReference type="NCBI Taxonomy" id="1807691"/>
    <lineage>
        <taxon>Bacteria</taxon>
        <taxon>Pseudomonadati</taxon>
        <taxon>Bacteroidota</taxon>
        <taxon>Cytophagia</taxon>
        <taxon>Cytophagales</taxon>
        <taxon>Cyclobacteriaceae</taxon>
        <taxon>Echinicola</taxon>
    </lineage>
</organism>
<keyword evidence="4" id="KW-0732">Signal</keyword>
<keyword evidence="8" id="KW-1015">Disulfide bond</keyword>
<dbReference type="SUPFAM" id="SSF55486">
    <property type="entry name" value="Metalloproteases ('zincins'), catalytic domain"/>
    <property type="match status" value="1"/>
</dbReference>
<dbReference type="Gene3D" id="2.60.40.10">
    <property type="entry name" value="Immunoglobulins"/>
    <property type="match status" value="1"/>
</dbReference>
<evidence type="ECO:0000256" key="1">
    <source>
        <dbReference type="ARBA" id="ARBA00008721"/>
    </source>
</evidence>
<dbReference type="RefSeq" id="WP_137403829.1">
    <property type="nucleotide sequence ID" value="NZ_BMIU01000024.1"/>
</dbReference>
<feature type="domain" description="Secretion system C-terminal sorting" evidence="10">
    <location>
        <begin position="940"/>
        <end position="1015"/>
    </location>
</feature>
<feature type="domain" description="Peptidase M43 pregnancy-associated plasma-A" evidence="9">
    <location>
        <begin position="190"/>
        <end position="336"/>
    </location>
</feature>
<dbReference type="Gene3D" id="2.60.120.260">
    <property type="entry name" value="Galactose-binding domain-like"/>
    <property type="match status" value="1"/>
</dbReference>
<dbReference type="Proteomes" id="UP000647339">
    <property type="component" value="Unassembled WGS sequence"/>
</dbReference>
<keyword evidence="6" id="KW-0862">Zinc</keyword>
<dbReference type="NCBIfam" id="TIGR04183">
    <property type="entry name" value="Por_Secre_tail"/>
    <property type="match status" value="1"/>
</dbReference>
<dbReference type="InterPro" id="IPR024079">
    <property type="entry name" value="MetalloPept_cat_dom_sf"/>
</dbReference>
<accession>A0ABQ1VBK2</accession>
<keyword evidence="2" id="KW-0645">Protease</keyword>
<evidence type="ECO:0000256" key="5">
    <source>
        <dbReference type="ARBA" id="ARBA00022801"/>
    </source>
</evidence>
<keyword evidence="7" id="KW-0482">Metalloprotease</keyword>
<protein>
    <submittedName>
        <fullName evidence="11">Uncharacterized protein</fullName>
    </submittedName>
</protein>